<dbReference type="Proteomes" id="UP000501128">
    <property type="component" value="Chromosome"/>
</dbReference>
<name>A0A7L5DN51_9BACT</name>
<keyword evidence="3" id="KW-1185">Reference proteome</keyword>
<dbReference type="AlphaFoldDB" id="A0A7L5DN51"/>
<dbReference type="KEGG" id="srho:HH216_16945"/>
<dbReference type="EMBL" id="CP051677">
    <property type="protein sequence ID" value="QJD79914.1"/>
    <property type="molecule type" value="Genomic_DNA"/>
</dbReference>
<feature type="transmembrane region" description="Helical" evidence="1">
    <location>
        <begin position="98"/>
        <end position="120"/>
    </location>
</feature>
<keyword evidence="1" id="KW-1133">Transmembrane helix</keyword>
<gene>
    <name evidence="2" type="ORF">HH216_16945</name>
</gene>
<keyword evidence="1" id="KW-0812">Transmembrane</keyword>
<feature type="transmembrane region" description="Helical" evidence="1">
    <location>
        <begin position="247"/>
        <end position="266"/>
    </location>
</feature>
<proteinExistence type="predicted"/>
<keyword evidence="1" id="KW-0472">Membrane</keyword>
<evidence type="ECO:0000313" key="2">
    <source>
        <dbReference type="EMBL" id="QJD79914.1"/>
    </source>
</evidence>
<organism evidence="2 3">
    <name type="scientific">Spirosoma rhododendri</name>
    <dbReference type="NCBI Taxonomy" id="2728024"/>
    <lineage>
        <taxon>Bacteria</taxon>
        <taxon>Pseudomonadati</taxon>
        <taxon>Bacteroidota</taxon>
        <taxon>Cytophagia</taxon>
        <taxon>Cytophagales</taxon>
        <taxon>Cytophagaceae</taxon>
        <taxon>Spirosoma</taxon>
    </lineage>
</organism>
<dbReference type="RefSeq" id="WP_169551875.1">
    <property type="nucleotide sequence ID" value="NZ_CP051677.1"/>
</dbReference>
<evidence type="ECO:0000256" key="1">
    <source>
        <dbReference type="SAM" id="Phobius"/>
    </source>
</evidence>
<reference evidence="2 3" key="1">
    <citation type="submission" date="2020-04" db="EMBL/GenBank/DDBJ databases">
        <title>Genome sequencing of novel species.</title>
        <authorList>
            <person name="Heo J."/>
            <person name="Kim S.-J."/>
            <person name="Kim J.-S."/>
            <person name="Hong S.-B."/>
            <person name="Kwon S.-W."/>
        </authorList>
    </citation>
    <scope>NUCLEOTIDE SEQUENCE [LARGE SCALE GENOMIC DNA]</scope>
    <source>
        <strain evidence="2 3">CJU-R4</strain>
    </source>
</reference>
<feature type="transmembrane region" description="Helical" evidence="1">
    <location>
        <begin position="56"/>
        <end position="78"/>
    </location>
</feature>
<evidence type="ECO:0000313" key="3">
    <source>
        <dbReference type="Proteomes" id="UP000501128"/>
    </source>
</evidence>
<feature type="transmembrane region" description="Helical" evidence="1">
    <location>
        <begin position="24"/>
        <end position="44"/>
    </location>
</feature>
<accession>A0A7L5DN51</accession>
<feature type="transmembrane region" description="Helical" evidence="1">
    <location>
        <begin position="188"/>
        <end position="208"/>
    </location>
</feature>
<sequence>MNQTFSLSRFGRLLRTYFVENRNVLLANVAVLFVGLAGLAFLIYSSFPWSIPRTRAMLLFFAGGVAWYVFTVQQITLLNEKERAITYLLRPASKLEKWAQLVLVSGLGFIIAYTLLFTVIDTVGVWYVNHREWKPEQLKDLLDRSTIKPWFEPSQLREIPPMLWVDALLLHPVALALALLIRRYTLPLIPVILFFALILVILINHQLLSGMIDSVKEVSASPFDKMSVLRTSDDWKTVALPQPVGDAIRYGVGALVMLLLYVMAFFRLKEREV</sequence>
<protein>
    <submittedName>
        <fullName evidence="2">Uncharacterized protein</fullName>
    </submittedName>
</protein>
<feature type="transmembrane region" description="Helical" evidence="1">
    <location>
        <begin position="162"/>
        <end position="181"/>
    </location>
</feature>